<dbReference type="Gene3D" id="1.10.287.130">
    <property type="match status" value="1"/>
</dbReference>
<keyword evidence="3" id="KW-0597">Phosphoprotein</keyword>
<dbReference type="InterPro" id="IPR004358">
    <property type="entry name" value="Sig_transdc_His_kin-like_C"/>
</dbReference>
<dbReference type="FunFam" id="3.30.565.10:FF:000006">
    <property type="entry name" value="Sensor histidine kinase WalK"/>
    <property type="match status" value="1"/>
</dbReference>
<dbReference type="AlphaFoldDB" id="A0A645DML4"/>
<evidence type="ECO:0000259" key="7">
    <source>
        <dbReference type="PROSITE" id="PS50109"/>
    </source>
</evidence>
<organism evidence="8">
    <name type="scientific">bioreactor metagenome</name>
    <dbReference type="NCBI Taxonomy" id="1076179"/>
    <lineage>
        <taxon>unclassified sequences</taxon>
        <taxon>metagenomes</taxon>
        <taxon>ecological metagenomes</taxon>
    </lineage>
</organism>
<evidence type="ECO:0000256" key="2">
    <source>
        <dbReference type="ARBA" id="ARBA00012438"/>
    </source>
</evidence>
<feature type="domain" description="Histidine kinase" evidence="7">
    <location>
        <begin position="1"/>
        <end position="193"/>
    </location>
</feature>
<dbReference type="InterPro" id="IPR005467">
    <property type="entry name" value="His_kinase_dom"/>
</dbReference>
<keyword evidence="6" id="KW-0902">Two-component regulatory system</keyword>
<dbReference type="PRINTS" id="PR00344">
    <property type="entry name" value="BCTRLSENSOR"/>
</dbReference>
<evidence type="ECO:0000256" key="3">
    <source>
        <dbReference type="ARBA" id="ARBA00022553"/>
    </source>
</evidence>
<dbReference type="Pfam" id="PF02518">
    <property type="entry name" value="HATPase_c"/>
    <property type="match status" value="1"/>
</dbReference>
<keyword evidence="4 8" id="KW-0808">Transferase</keyword>
<evidence type="ECO:0000256" key="4">
    <source>
        <dbReference type="ARBA" id="ARBA00022679"/>
    </source>
</evidence>
<dbReference type="PANTHER" id="PTHR43711">
    <property type="entry name" value="TWO-COMPONENT HISTIDINE KINASE"/>
    <property type="match status" value="1"/>
</dbReference>
<dbReference type="InterPro" id="IPR036890">
    <property type="entry name" value="HATPase_C_sf"/>
</dbReference>
<evidence type="ECO:0000256" key="5">
    <source>
        <dbReference type="ARBA" id="ARBA00022777"/>
    </source>
</evidence>
<dbReference type="PANTHER" id="PTHR43711:SF1">
    <property type="entry name" value="HISTIDINE KINASE 1"/>
    <property type="match status" value="1"/>
</dbReference>
<keyword evidence="5 8" id="KW-0418">Kinase</keyword>
<dbReference type="InterPro" id="IPR003594">
    <property type="entry name" value="HATPase_dom"/>
</dbReference>
<comment type="catalytic activity">
    <reaction evidence="1">
        <text>ATP + protein L-histidine = ADP + protein N-phospho-L-histidine.</text>
        <dbReference type="EC" id="2.7.13.3"/>
    </reaction>
</comment>
<name>A0A645DML4_9ZZZZ</name>
<comment type="caution">
    <text evidence="8">The sequence shown here is derived from an EMBL/GenBank/DDBJ whole genome shotgun (WGS) entry which is preliminary data.</text>
</comment>
<dbReference type="PROSITE" id="PS50109">
    <property type="entry name" value="HIS_KIN"/>
    <property type="match status" value="1"/>
</dbReference>
<dbReference type="SUPFAM" id="SSF55874">
    <property type="entry name" value="ATPase domain of HSP90 chaperone/DNA topoisomerase II/histidine kinase"/>
    <property type="match status" value="1"/>
</dbReference>
<proteinExistence type="predicted"/>
<dbReference type="GO" id="GO:0000160">
    <property type="term" value="P:phosphorelay signal transduction system"/>
    <property type="evidence" value="ECO:0007669"/>
    <property type="project" value="UniProtKB-KW"/>
</dbReference>
<sequence>MDEERETYINIIKEAGQRLTKTIGNLIEISKIEAGFSENDINTTNMPQFLSYVHALYLPQAQNKGLLFEMENSLPANFSIQTDQLKLEGIFQNLISNAIKFTHKGTITLRAKKEEHKVCFELSDTGIGIPVSKMEKLFKAFETLDYSLSREHQGAGLGLAIVKSYVDALGGGIEVTSKEGTGTTISFWIPAWN</sequence>
<dbReference type="Gene3D" id="3.30.565.10">
    <property type="entry name" value="Histidine kinase-like ATPase, C-terminal domain"/>
    <property type="match status" value="1"/>
</dbReference>
<dbReference type="EC" id="2.7.13.3" evidence="2"/>
<dbReference type="CDD" id="cd16922">
    <property type="entry name" value="HATPase_EvgS-ArcB-TorS-like"/>
    <property type="match status" value="1"/>
</dbReference>
<gene>
    <name evidence="8" type="primary">luxQ_9</name>
    <name evidence="8" type="ORF">SDC9_137149</name>
</gene>
<evidence type="ECO:0000256" key="6">
    <source>
        <dbReference type="ARBA" id="ARBA00023012"/>
    </source>
</evidence>
<protein>
    <recommendedName>
        <fullName evidence="2">histidine kinase</fullName>
        <ecNumber evidence="2">2.7.13.3</ecNumber>
    </recommendedName>
</protein>
<reference evidence="8" key="1">
    <citation type="submission" date="2019-08" db="EMBL/GenBank/DDBJ databases">
        <authorList>
            <person name="Kucharzyk K."/>
            <person name="Murdoch R.W."/>
            <person name="Higgins S."/>
            <person name="Loffler F."/>
        </authorList>
    </citation>
    <scope>NUCLEOTIDE SEQUENCE</scope>
</reference>
<evidence type="ECO:0000256" key="1">
    <source>
        <dbReference type="ARBA" id="ARBA00000085"/>
    </source>
</evidence>
<evidence type="ECO:0000313" key="8">
    <source>
        <dbReference type="EMBL" id="MPM90033.1"/>
    </source>
</evidence>
<dbReference type="InterPro" id="IPR050736">
    <property type="entry name" value="Sensor_HK_Regulatory"/>
</dbReference>
<dbReference type="GO" id="GO:0004673">
    <property type="term" value="F:protein histidine kinase activity"/>
    <property type="evidence" value="ECO:0007669"/>
    <property type="project" value="UniProtKB-EC"/>
</dbReference>
<dbReference type="SMART" id="SM00387">
    <property type="entry name" value="HATPase_c"/>
    <property type="match status" value="1"/>
</dbReference>
<accession>A0A645DML4</accession>
<dbReference type="EMBL" id="VSSQ01037365">
    <property type="protein sequence ID" value="MPM90033.1"/>
    <property type="molecule type" value="Genomic_DNA"/>
</dbReference>